<name>A0ABW2BNM1_9HYPH</name>
<feature type="signal peptide" evidence="1">
    <location>
        <begin position="1"/>
        <end position="21"/>
    </location>
</feature>
<protein>
    <recommendedName>
        <fullName evidence="4">Secreted protein</fullName>
    </recommendedName>
</protein>
<comment type="caution">
    <text evidence="2">The sequence shown here is derived from an EMBL/GenBank/DDBJ whole genome shotgun (WGS) entry which is preliminary data.</text>
</comment>
<proteinExistence type="predicted"/>
<organism evidence="2 3">
    <name type="scientific">Methylobacterium komagatae</name>
    <dbReference type="NCBI Taxonomy" id="374425"/>
    <lineage>
        <taxon>Bacteria</taxon>
        <taxon>Pseudomonadati</taxon>
        <taxon>Pseudomonadota</taxon>
        <taxon>Alphaproteobacteria</taxon>
        <taxon>Hyphomicrobiales</taxon>
        <taxon>Methylobacteriaceae</taxon>
        <taxon>Methylobacterium</taxon>
    </lineage>
</organism>
<dbReference type="Proteomes" id="UP001596292">
    <property type="component" value="Unassembled WGS sequence"/>
</dbReference>
<keyword evidence="3" id="KW-1185">Reference proteome</keyword>
<evidence type="ECO:0000313" key="2">
    <source>
        <dbReference type="EMBL" id="MFC6791795.1"/>
    </source>
</evidence>
<sequence>MKRLAPALFVVAAWAAFGSWAEAHRAAQQTDPSALRPGIEADMAARHCADLRIDTERFRAFAHANHLNHADFFTLKRSVALQQGIDAEAKALRERPQEACAALWERYGSAGSVAQLLVKR</sequence>
<dbReference type="EMBL" id="JBHSWN010000001">
    <property type="protein sequence ID" value="MFC6791795.1"/>
    <property type="molecule type" value="Genomic_DNA"/>
</dbReference>
<evidence type="ECO:0000256" key="1">
    <source>
        <dbReference type="SAM" id="SignalP"/>
    </source>
</evidence>
<gene>
    <name evidence="2" type="ORF">ACFQE0_20670</name>
</gene>
<accession>A0ABW2BNM1</accession>
<dbReference type="RefSeq" id="WP_378972985.1">
    <property type="nucleotide sequence ID" value="NZ_JBHSWN010000001.1"/>
</dbReference>
<evidence type="ECO:0000313" key="3">
    <source>
        <dbReference type="Proteomes" id="UP001596292"/>
    </source>
</evidence>
<keyword evidence="1" id="KW-0732">Signal</keyword>
<evidence type="ECO:0008006" key="4">
    <source>
        <dbReference type="Google" id="ProtNLM"/>
    </source>
</evidence>
<reference evidence="3" key="1">
    <citation type="journal article" date="2019" name="Int. J. Syst. Evol. Microbiol.">
        <title>The Global Catalogue of Microorganisms (GCM) 10K type strain sequencing project: providing services to taxonomists for standard genome sequencing and annotation.</title>
        <authorList>
            <consortium name="The Broad Institute Genomics Platform"/>
            <consortium name="The Broad Institute Genome Sequencing Center for Infectious Disease"/>
            <person name="Wu L."/>
            <person name="Ma J."/>
        </authorList>
    </citation>
    <scope>NUCLEOTIDE SEQUENCE [LARGE SCALE GENOMIC DNA]</scope>
    <source>
        <strain evidence="3">CCUG 48316</strain>
    </source>
</reference>
<feature type="chain" id="PRO_5047068775" description="Secreted protein" evidence="1">
    <location>
        <begin position="22"/>
        <end position="120"/>
    </location>
</feature>